<evidence type="ECO:0000256" key="1">
    <source>
        <dbReference type="SAM" id="MobiDB-lite"/>
    </source>
</evidence>
<dbReference type="Pfam" id="PF19837">
    <property type="entry name" value="DUF6316"/>
    <property type="match status" value="1"/>
</dbReference>
<dbReference type="AlphaFoldDB" id="A0A5B0VPW9"/>
<keyword evidence="4" id="KW-1185">Reference proteome</keyword>
<feature type="domain" description="DUF6316" evidence="2">
    <location>
        <begin position="33"/>
        <end position="77"/>
    </location>
</feature>
<gene>
    <name evidence="3" type="ORF">FWJ25_03685</name>
</gene>
<evidence type="ECO:0000313" key="4">
    <source>
        <dbReference type="Proteomes" id="UP000323161"/>
    </source>
</evidence>
<protein>
    <recommendedName>
        <fullName evidence="2">DUF6316 domain-containing protein</fullName>
    </recommendedName>
</protein>
<dbReference type="RefSeq" id="WP_149598872.1">
    <property type="nucleotide sequence ID" value="NZ_VTUU01000001.1"/>
</dbReference>
<feature type="region of interest" description="Disordered" evidence="1">
    <location>
        <begin position="1"/>
        <end position="33"/>
    </location>
</feature>
<dbReference type="Proteomes" id="UP000323161">
    <property type="component" value="Unassembled WGS sequence"/>
</dbReference>
<name>A0A5B0VPW9_9GAMM</name>
<accession>A0A5B0VPW9</accession>
<evidence type="ECO:0000313" key="3">
    <source>
        <dbReference type="EMBL" id="KAA1176245.1"/>
    </source>
</evidence>
<organism evidence="3 4">
    <name type="scientific">Marinobacter salinexigens</name>
    <dbReference type="NCBI Taxonomy" id="2919747"/>
    <lineage>
        <taxon>Bacteria</taxon>
        <taxon>Pseudomonadati</taxon>
        <taxon>Pseudomonadota</taxon>
        <taxon>Gammaproteobacteria</taxon>
        <taxon>Pseudomonadales</taxon>
        <taxon>Marinobacteraceae</taxon>
        <taxon>Marinobacter</taxon>
    </lineage>
</organism>
<sequence length="124" mass="13913">MIRKVKRSTNRNTGSLPANGDMHQGSDPGVIPAVPVKSNRFLKTTQGWYIRTRECNDLGPFASEEDAVQALKDYLDEAARKGTARQFQPTQLYGIQIHDPDACSKDHCALCVEVEHWQSREQKG</sequence>
<dbReference type="InterPro" id="IPR045630">
    <property type="entry name" value="DUF6316"/>
</dbReference>
<evidence type="ECO:0000259" key="2">
    <source>
        <dbReference type="Pfam" id="PF19837"/>
    </source>
</evidence>
<proteinExistence type="predicted"/>
<comment type="caution">
    <text evidence="3">The sequence shown here is derived from an EMBL/GenBank/DDBJ whole genome shotgun (WGS) entry which is preliminary data.</text>
</comment>
<reference evidence="3 4" key="1">
    <citation type="submission" date="2019-08" db="EMBL/GenBank/DDBJ databases">
        <title>Marinobacter ZYF650 sp. nov., a marine bacterium isolated from seawater of the Mariana trench.</title>
        <authorList>
            <person name="Ahmad W."/>
        </authorList>
    </citation>
    <scope>NUCLEOTIDE SEQUENCE [LARGE SCALE GENOMIC DNA]</scope>
    <source>
        <strain evidence="3 4">ZYF650</strain>
    </source>
</reference>
<dbReference type="EMBL" id="VTUU01000001">
    <property type="protein sequence ID" value="KAA1176245.1"/>
    <property type="molecule type" value="Genomic_DNA"/>
</dbReference>